<dbReference type="Proteomes" id="UP001493487">
    <property type="component" value="Unassembled WGS sequence"/>
</dbReference>
<dbReference type="EMBL" id="JASKHM010000001">
    <property type="protein sequence ID" value="MEQ4481101.1"/>
    <property type="molecule type" value="Genomic_DNA"/>
</dbReference>
<accession>A0ABV1KLZ6</accession>
<proteinExistence type="predicted"/>
<sequence>MSDQLNRIEDMVVTLIKMQGASNAKIEELTEEMKSMKTELKEEINEVRETLHTFRSETNMQLKKIDRHMKLIEEDLDRTMVSVESMQPPNN</sequence>
<organism evidence="2 3">
    <name type="scientific">Cohnella silvisoli</name>
    <dbReference type="NCBI Taxonomy" id="2873699"/>
    <lineage>
        <taxon>Bacteria</taxon>
        <taxon>Bacillati</taxon>
        <taxon>Bacillota</taxon>
        <taxon>Bacilli</taxon>
        <taxon>Bacillales</taxon>
        <taxon>Paenibacillaceae</taxon>
        <taxon>Cohnella</taxon>
    </lineage>
</organism>
<keyword evidence="3" id="KW-1185">Reference proteome</keyword>
<gene>
    <name evidence="2" type="ORF">QJS35_01695</name>
</gene>
<protein>
    <submittedName>
        <fullName evidence="2">Uncharacterized protein</fullName>
    </submittedName>
</protein>
<dbReference type="RefSeq" id="WP_232182414.1">
    <property type="nucleotide sequence ID" value="NZ_JAIOAP010000001.1"/>
</dbReference>
<comment type="caution">
    <text evidence="2">The sequence shown here is derived from an EMBL/GenBank/DDBJ whole genome shotgun (WGS) entry which is preliminary data.</text>
</comment>
<keyword evidence="1" id="KW-0175">Coiled coil</keyword>
<reference evidence="2 3" key="1">
    <citation type="journal article" date="2023" name="Genome Announc.">
        <title>Pan-Genome Analyses of the Genus Cohnella and Proposal of the Novel Species Cohnella silvisoli sp. nov., Isolated from Forest Soil.</title>
        <authorList>
            <person name="Wang C."/>
            <person name="Mao L."/>
            <person name="Bao G."/>
            <person name="Zhu H."/>
        </authorList>
    </citation>
    <scope>NUCLEOTIDE SEQUENCE [LARGE SCALE GENOMIC DNA]</scope>
    <source>
        <strain evidence="2 3">NL03-T5-1</strain>
    </source>
</reference>
<evidence type="ECO:0000313" key="2">
    <source>
        <dbReference type="EMBL" id="MEQ4481101.1"/>
    </source>
</evidence>
<evidence type="ECO:0000256" key="1">
    <source>
        <dbReference type="SAM" id="Coils"/>
    </source>
</evidence>
<evidence type="ECO:0000313" key="3">
    <source>
        <dbReference type="Proteomes" id="UP001493487"/>
    </source>
</evidence>
<feature type="coiled-coil region" evidence="1">
    <location>
        <begin position="19"/>
        <end position="57"/>
    </location>
</feature>
<name>A0ABV1KLZ6_9BACL</name>